<dbReference type="GO" id="GO:0045476">
    <property type="term" value="P:nurse cell apoptotic process"/>
    <property type="evidence" value="ECO:0007669"/>
    <property type="project" value="UniProtKB-ARBA"/>
</dbReference>
<keyword evidence="8" id="KW-0805">Transcription regulation</keyword>
<keyword evidence="7" id="KW-0524">Neurogenesis</keyword>
<evidence type="ECO:0000256" key="11">
    <source>
        <dbReference type="ARBA" id="ARBA00037382"/>
    </source>
</evidence>
<gene>
    <name evidence="14" type="ORF">X777_13387</name>
</gene>
<evidence type="ECO:0000256" key="1">
    <source>
        <dbReference type="ARBA" id="ARBA00004123"/>
    </source>
</evidence>
<evidence type="ECO:0000256" key="10">
    <source>
        <dbReference type="ARBA" id="ARBA00023242"/>
    </source>
</evidence>
<evidence type="ECO:0000256" key="9">
    <source>
        <dbReference type="ARBA" id="ARBA00023163"/>
    </source>
</evidence>
<dbReference type="GO" id="GO:0008406">
    <property type="term" value="P:gonad development"/>
    <property type="evidence" value="ECO:0007669"/>
    <property type="project" value="UniProtKB-ARBA"/>
</dbReference>
<dbReference type="SUPFAM" id="SSF54695">
    <property type="entry name" value="POZ domain"/>
    <property type="match status" value="1"/>
</dbReference>
<dbReference type="GO" id="GO:0045467">
    <property type="term" value="P:R7 cell development"/>
    <property type="evidence" value="ECO:0007669"/>
    <property type="project" value="UniProtKB-ARBA"/>
</dbReference>
<dbReference type="OrthoDB" id="2311693at2759"/>
<keyword evidence="3" id="KW-0479">Metal-binding</keyword>
<feature type="compositionally biased region" description="Basic and acidic residues" evidence="12">
    <location>
        <begin position="181"/>
        <end position="195"/>
    </location>
</feature>
<comment type="function">
    <text evidence="11">Putative transcription factor required for axon growth and guidance in the central and peripheral nervous systems. Repels CNS axons away from the midline by promoting the expression of the midline repellent sli and its receptor robo.</text>
</comment>
<accession>A0A026WWT9</accession>
<dbReference type="GO" id="GO:0005634">
    <property type="term" value="C:nucleus"/>
    <property type="evidence" value="ECO:0007669"/>
    <property type="project" value="UniProtKB-SubCell"/>
</dbReference>
<evidence type="ECO:0000256" key="2">
    <source>
        <dbReference type="ARBA" id="ARBA00022473"/>
    </source>
</evidence>
<sequence length="351" mass="39381">MTAALASKEFSLKWNNFSDNLTSGFLSHLSQHDLVDVTLAVEGKLLVAHKLVLSVCSPYFKNIFKEHPTQHPVIILKDVKYEELLALLKFMYQGEVNVRQEDLPTFLKVAQMLQIKGLEGGEGQIIPLLNDYVSDAQGDLEDTATLLDAASEQGSKNKSSDESVHSHRNRIKRSAKKRKVHAVEGDSGSVKESKRIANVNSVDNISLVLDDDDDDDERYANDSASSKNVTHDGESNDAMNDSEEIIELPDESIARKFTTQSEAVEPVTYRLSARGRPQLVHEGYVYNLTSRSEVLNRSHYRCAEQHRGCRGKCSVIAERFMPTGVREHNHLPGYQSEYDYRKKKGLDTDSV</sequence>
<dbReference type="STRING" id="2015173.A0A026WWT9"/>
<dbReference type="Pfam" id="PF00651">
    <property type="entry name" value="BTB"/>
    <property type="match status" value="1"/>
</dbReference>
<feature type="region of interest" description="Disordered" evidence="12">
    <location>
        <begin position="150"/>
        <end position="195"/>
    </location>
</feature>
<dbReference type="InterPro" id="IPR000210">
    <property type="entry name" value="BTB/POZ_dom"/>
</dbReference>
<evidence type="ECO:0000256" key="12">
    <source>
        <dbReference type="SAM" id="MobiDB-lite"/>
    </source>
</evidence>
<dbReference type="Proteomes" id="UP000053097">
    <property type="component" value="Unassembled WGS sequence"/>
</dbReference>
<keyword evidence="4" id="KW-0863">Zinc-finger</keyword>
<evidence type="ECO:0000256" key="3">
    <source>
        <dbReference type="ARBA" id="ARBA00022723"/>
    </source>
</evidence>
<dbReference type="Gene3D" id="2.20.25.240">
    <property type="match status" value="1"/>
</dbReference>
<dbReference type="AlphaFoldDB" id="A0A026WWT9"/>
<dbReference type="GO" id="GO:0008270">
    <property type="term" value="F:zinc ion binding"/>
    <property type="evidence" value="ECO:0007669"/>
    <property type="project" value="UniProtKB-KW"/>
</dbReference>
<dbReference type="PANTHER" id="PTHR23110">
    <property type="entry name" value="BTB DOMAIN TRANSCRIPTION FACTOR"/>
    <property type="match status" value="1"/>
</dbReference>
<protein>
    <submittedName>
        <fullName evidence="14">Protein tramtrack, alpha isoform</fullName>
    </submittedName>
</protein>
<dbReference type="GO" id="GO:0016199">
    <property type="term" value="P:axon midline choice point recognition"/>
    <property type="evidence" value="ECO:0007669"/>
    <property type="project" value="UniProtKB-ARBA"/>
</dbReference>
<keyword evidence="6" id="KW-0862">Zinc</keyword>
<comment type="subcellular location">
    <subcellularLocation>
        <location evidence="1">Nucleus</location>
    </subcellularLocation>
</comment>
<dbReference type="OMA" id="RSHYRCA"/>
<dbReference type="GO" id="GO:0007526">
    <property type="term" value="P:larval somatic muscle development"/>
    <property type="evidence" value="ECO:0007669"/>
    <property type="project" value="UniProtKB-ARBA"/>
</dbReference>
<evidence type="ECO:0000256" key="5">
    <source>
        <dbReference type="ARBA" id="ARBA00022782"/>
    </source>
</evidence>
<dbReference type="PROSITE" id="PS50097">
    <property type="entry name" value="BTB"/>
    <property type="match status" value="1"/>
</dbReference>
<dbReference type="GO" id="GO:0006357">
    <property type="term" value="P:regulation of transcription by RNA polymerase II"/>
    <property type="evidence" value="ECO:0007669"/>
    <property type="project" value="TreeGrafter"/>
</dbReference>
<keyword evidence="9" id="KW-0804">Transcription</keyword>
<evidence type="ECO:0000313" key="14">
    <source>
        <dbReference type="EMBL" id="EZA60298.1"/>
    </source>
</evidence>
<proteinExistence type="predicted"/>
<evidence type="ECO:0000313" key="15">
    <source>
        <dbReference type="Proteomes" id="UP000053097"/>
    </source>
</evidence>
<dbReference type="SMART" id="SM00225">
    <property type="entry name" value="BTB"/>
    <property type="match status" value="1"/>
</dbReference>
<dbReference type="InterPro" id="IPR011333">
    <property type="entry name" value="SKP1/BTB/POZ_sf"/>
</dbReference>
<dbReference type="PANTHER" id="PTHR23110:SF111">
    <property type="entry name" value="LONGITUDINALS LACKING PROTEIN, ISOFORMS F_I_K_T"/>
    <property type="match status" value="1"/>
</dbReference>
<dbReference type="GO" id="GO:0048813">
    <property type="term" value="P:dendrite morphogenesis"/>
    <property type="evidence" value="ECO:0007669"/>
    <property type="project" value="UniProtKB-ARBA"/>
</dbReference>
<dbReference type="EMBL" id="KK107078">
    <property type="protein sequence ID" value="EZA60298.1"/>
    <property type="molecule type" value="Genomic_DNA"/>
</dbReference>
<evidence type="ECO:0000259" key="13">
    <source>
        <dbReference type="PROSITE" id="PS50097"/>
    </source>
</evidence>
<dbReference type="InterPro" id="IPR051095">
    <property type="entry name" value="Dros_DevTransReg"/>
</dbReference>
<dbReference type="InterPro" id="IPR007588">
    <property type="entry name" value="Znf_FLYWCH"/>
</dbReference>
<dbReference type="Gene3D" id="3.30.710.10">
    <property type="entry name" value="Potassium Channel Kv1.1, Chain A"/>
    <property type="match status" value="1"/>
</dbReference>
<evidence type="ECO:0000256" key="6">
    <source>
        <dbReference type="ARBA" id="ARBA00022833"/>
    </source>
</evidence>
<feature type="compositionally biased region" description="Basic residues" evidence="12">
    <location>
        <begin position="166"/>
        <end position="180"/>
    </location>
</feature>
<evidence type="ECO:0000256" key="8">
    <source>
        <dbReference type="ARBA" id="ARBA00023015"/>
    </source>
</evidence>
<keyword evidence="10" id="KW-0539">Nucleus</keyword>
<keyword evidence="2" id="KW-0217">Developmental protein</keyword>
<evidence type="ECO:0000256" key="7">
    <source>
        <dbReference type="ARBA" id="ARBA00022902"/>
    </source>
</evidence>
<organism evidence="14 15">
    <name type="scientific">Ooceraea biroi</name>
    <name type="common">Clonal raider ant</name>
    <name type="synonym">Cerapachys biroi</name>
    <dbReference type="NCBI Taxonomy" id="2015173"/>
    <lineage>
        <taxon>Eukaryota</taxon>
        <taxon>Metazoa</taxon>
        <taxon>Ecdysozoa</taxon>
        <taxon>Arthropoda</taxon>
        <taxon>Hexapoda</taxon>
        <taxon>Insecta</taxon>
        <taxon>Pterygota</taxon>
        <taxon>Neoptera</taxon>
        <taxon>Endopterygota</taxon>
        <taxon>Hymenoptera</taxon>
        <taxon>Apocrita</taxon>
        <taxon>Aculeata</taxon>
        <taxon>Formicoidea</taxon>
        <taxon>Formicidae</taxon>
        <taxon>Dorylinae</taxon>
        <taxon>Ooceraea</taxon>
    </lineage>
</organism>
<evidence type="ECO:0000256" key="4">
    <source>
        <dbReference type="ARBA" id="ARBA00022771"/>
    </source>
</evidence>
<dbReference type="Pfam" id="PF04500">
    <property type="entry name" value="FLYWCH"/>
    <property type="match status" value="1"/>
</dbReference>
<name>A0A026WWT9_OOCBI</name>
<keyword evidence="15" id="KW-1185">Reference proteome</keyword>
<feature type="domain" description="BTB" evidence="13">
    <location>
        <begin position="35"/>
        <end position="100"/>
    </location>
</feature>
<reference evidence="14 15" key="1">
    <citation type="journal article" date="2014" name="Curr. Biol.">
        <title>The genome of the clonal raider ant Cerapachys biroi.</title>
        <authorList>
            <person name="Oxley P.R."/>
            <person name="Ji L."/>
            <person name="Fetter-Pruneda I."/>
            <person name="McKenzie S.K."/>
            <person name="Li C."/>
            <person name="Hu H."/>
            <person name="Zhang G."/>
            <person name="Kronauer D.J."/>
        </authorList>
    </citation>
    <scope>NUCLEOTIDE SEQUENCE [LARGE SCALE GENOMIC DNA]</scope>
</reference>
<dbReference type="CDD" id="cd18315">
    <property type="entry name" value="BTB_POZ_BAB-like"/>
    <property type="match status" value="1"/>
</dbReference>
<feature type="region of interest" description="Disordered" evidence="12">
    <location>
        <begin position="207"/>
        <end position="237"/>
    </location>
</feature>
<dbReference type="GO" id="GO:0007464">
    <property type="term" value="P:R3/R4 cell fate commitment"/>
    <property type="evidence" value="ECO:0007669"/>
    <property type="project" value="UniProtKB-ARBA"/>
</dbReference>
<dbReference type="GO" id="GO:0035167">
    <property type="term" value="P:larval lymph gland hemopoiesis"/>
    <property type="evidence" value="ECO:0007669"/>
    <property type="project" value="UniProtKB-ARBA"/>
</dbReference>
<keyword evidence="5" id="KW-0221">Differentiation</keyword>